<dbReference type="WBParaSite" id="TCNE_0000490101-mRNA-1">
    <property type="protein sequence ID" value="TCNE_0000490101-mRNA-1"/>
    <property type="gene ID" value="TCNE_0000490101"/>
</dbReference>
<dbReference type="GO" id="GO:0000139">
    <property type="term" value="C:Golgi membrane"/>
    <property type="evidence" value="ECO:0007669"/>
    <property type="project" value="TreeGrafter"/>
</dbReference>
<dbReference type="PANTHER" id="PTHR22897">
    <property type="entry name" value="QUIESCIN Q6-RELATED SULFHYDRYL OXIDASE"/>
    <property type="match status" value="1"/>
</dbReference>
<dbReference type="EMBL" id="UYWY01009747">
    <property type="protein sequence ID" value="VDM33105.1"/>
    <property type="molecule type" value="Genomic_DNA"/>
</dbReference>
<dbReference type="GO" id="GO:0005615">
    <property type="term" value="C:extracellular space"/>
    <property type="evidence" value="ECO:0007669"/>
    <property type="project" value="TreeGrafter"/>
</dbReference>
<organism evidence="2 3">
    <name type="scientific">Toxocara canis</name>
    <name type="common">Canine roundworm</name>
    <dbReference type="NCBI Taxonomy" id="6265"/>
    <lineage>
        <taxon>Eukaryota</taxon>
        <taxon>Metazoa</taxon>
        <taxon>Ecdysozoa</taxon>
        <taxon>Nematoda</taxon>
        <taxon>Chromadorea</taxon>
        <taxon>Rhabditida</taxon>
        <taxon>Spirurina</taxon>
        <taxon>Ascaridomorpha</taxon>
        <taxon>Ascaridoidea</taxon>
        <taxon>Toxocaridae</taxon>
        <taxon>Toxocara</taxon>
    </lineage>
</organism>
<dbReference type="Proteomes" id="UP000050794">
    <property type="component" value="Unassembled WGS sequence"/>
</dbReference>
<dbReference type="PANTHER" id="PTHR22897:SF26">
    <property type="entry name" value="SULFHYDRYL OXIDASE"/>
    <property type="match status" value="1"/>
</dbReference>
<evidence type="ECO:0000313" key="2">
    <source>
        <dbReference type="Proteomes" id="UP000050794"/>
    </source>
</evidence>
<dbReference type="InterPro" id="IPR039798">
    <property type="entry name" value="Sulfhydryl_oxidase"/>
</dbReference>
<reference evidence="3" key="1">
    <citation type="submission" date="2016-06" db="UniProtKB">
        <authorList>
            <consortium name="WormBaseParasite"/>
        </authorList>
    </citation>
    <scope>IDENTIFICATION</scope>
</reference>
<keyword evidence="2" id="KW-1185">Reference proteome</keyword>
<accession>A0A183U8T1</accession>
<dbReference type="GO" id="GO:0003756">
    <property type="term" value="F:protein disulfide isomerase activity"/>
    <property type="evidence" value="ECO:0007669"/>
    <property type="project" value="TreeGrafter"/>
</dbReference>
<proteinExistence type="predicted"/>
<dbReference type="GO" id="GO:0016971">
    <property type="term" value="F:flavin-dependent sulfhydryl oxidase activity"/>
    <property type="evidence" value="ECO:0007669"/>
    <property type="project" value="InterPro"/>
</dbReference>
<protein>
    <submittedName>
        <fullName evidence="3">Thioredoxin domain-containing protein</fullName>
    </submittedName>
</protein>
<name>A0A183U8T1_TOXCA</name>
<sequence length="86" mass="10057">MLEVIEVAAVNCADDRNLKVCRDHSIEAFPTIKYFKYISIGKDDGIRYDGDKQEVSTLALDVAQLVREDWIRQRPTEWPNFDYAYK</sequence>
<evidence type="ECO:0000313" key="1">
    <source>
        <dbReference type="EMBL" id="VDM33105.1"/>
    </source>
</evidence>
<dbReference type="GO" id="GO:0006457">
    <property type="term" value="P:protein folding"/>
    <property type="evidence" value="ECO:0007669"/>
    <property type="project" value="TreeGrafter"/>
</dbReference>
<gene>
    <name evidence="1" type="ORF">TCNE_LOCUS4901</name>
</gene>
<reference evidence="1 2" key="2">
    <citation type="submission" date="2018-11" db="EMBL/GenBank/DDBJ databases">
        <authorList>
            <consortium name="Pathogen Informatics"/>
        </authorList>
    </citation>
    <scope>NUCLEOTIDE SEQUENCE [LARGE SCALE GENOMIC DNA]</scope>
</reference>
<dbReference type="Gene3D" id="3.40.30.10">
    <property type="entry name" value="Glutaredoxin"/>
    <property type="match status" value="1"/>
</dbReference>
<evidence type="ECO:0000313" key="3">
    <source>
        <dbReference type="WBParaSite" id="TCNE_0000490101-mRNA-1"/>
    </source>
</evidence>
<dbReference type="AlphaFoldDB" id="A0A183U8T1"/>